<dbReference type="EMBL" id="CM035423">
    <property type="protein sequence ID" value="KAH7366508.1"/>
    <property type="molecule type" value="Genomic_DNA"/>
</dbReference>
<dbReference type="EMBL" id="CM035423">
    <property type="protein sequence ID" value="KAH7366509.1"/>
    <property type="molecule type" value="Genomic_DNA"/>
</dbReference>
<evidence type="ECO:0000256" key="1">
    <source>
        <dbReference type="SAM" id="Coils"/>
    </source>
</evidence>
<keyword evidence="3" id="KW-1185">Reference proteome</keyword>
<evidence type="ECO:0000313" key="3">
    <source>
        <dbReference type="Proteomes" id="UP000825935"/>
    </source>
</evidence>
<accession>A0A8T2SV35</accession>
<feature type="coiled-coil region" evidence="1">
    <location>
        <begin position="113"/>
        <end position="144"/>
    </location>
</feature>
<proteinExistence type="predicted"/>
<sequence length="266" mass="31325">MNHNLLTERALRDVFEISDYINFGTPDNPLEYGLKPSVRSNYGGKQFGTEVLKKGRLPLVLFQKEWPWVSDGDLYVDHIRYLDLQHDRYKGFMDSDFSKRDEFSNTIRTEQYRELLKLEHKHAKRTIEETTQKLERLKEKYELEKPRRTRFDGPQYLYDINRSAITPHCMRCHKDTYFCPHRAAYGTGNPHLEKERGGLTTASEEVGRSAKSFNYAKPAYAKKPIIRDTFYRRQNVVFPGKTQTNFLNQAMIGFEAQKTQQVARKI</sequence>
<keyword evidence="1" id="KW-0175">Coiled coil</keyword>
<dbReference type="Proteomes" id="UP000825935">
    <property type="component" value="Chromosome 18"/>
</dbReference>
<organism evidence="2 3">
    <name type="scientific">Ceratopteris richardii</name>
    <name type="common">Triangle waterfern</name>
    <dbReference type="NCBI Taxonomy" id="49495"/>
    <lineage>
        <taxon>Eukaryota</taxon>
        <taxon>Viridiplantae</taxon>
        <taxon>Streptophyta</taxon>
        <taxon>Embryophyta</taxon>
        <taxon>Tracheophyta</taxon>
        <taxon>Polypodiopsida</taxon>
        <taxon>Polypodiidae</taxon>
        <taxon>Polypodiales</taxon>
        <taxon>Pteridineae</taxon>
        <taxon>Pteridaceae</taxon>
        <taxon>Parkerioideae</taxon>
        <taxon>Ceratopteris</taxon>
    </lineage>
</organism>
<reference evidence="2" key="1">
    <citation type="submission" date="2021-08" db="EMBL/GenBank/DDBJ databases">
        <title>WGS assembly of Ceratopteris richardii.</title>
        <authorList>
            <person name="Marchant D.B."/>
            <person name="Chen G."/>
            <person name="Jenkins J."/>
            <person name="Shu S."/>
            <person name="Leebens-Mack J."/>
            <person name="Grimwood J."/>
            <person name="Schmutz J."/>
            <person name="Soltis P."/>
            <person name="Soltis D."/>
            <person name="Chen Z.-H."/>
        </authorList>
    </citation>
    <scope>NUCLEOTIDE SEQUENCE</scope>
    <source>
        <strain evidence="2">Whitten #5841</strain>
        <tissue evidence="2">Leaf</tissue>
    </source>
</reference>
<dbReference type="OrthoDB" id="10254482at2759"/>
<gene>
    <name evidence="2" type="ORF">KP509_18G081800</name>
</gene>
<evidence type="ECO:0000313" key="2">
    <source>
        <dbReference type="EMBL" id="KAH7366509.1"/>
    </source>
</evidence>
<name>A0A8T2SV35_CERRI</name>
<dbReference type="AlphaFoldDB" id="A0A8T2SV35"/>
<dbReference type="OMA" id="TIRTEQW"/>
<protein>
    <submittedName>
        <fullName evidence="2">Uncharacterized protein</fullName>
    </submittedName>
</protein>
<comment type="caution">
    <text evidence="2">The sequence shown here is derived from an EMBL/GenBank/DDBJ whole genome shotgun (WGS) entry which is preliminary data.</text>
</comment>